<reference evidence="9" key="1">
    <citation type="journal article" date="2008" name="Nature">
        <title>The amphioxus genome and the evolution of the chordate karyotype.</title>
        <authorList>
            <consortium name="US DOE Joint Genome Institute (JGI-PGF)"/>
            <person name="Putnam N.H."/>
            <person name="Butts T."/>
            <person name="Ferrier D.E.K."/>
            <person name="Furlong R.F."/>
            <person name="Hellsten U."/>
            <person name="Kawashima T."/>
            <person name="Robinson-Rechavi M."/>
            <person name="Shoguchi E."/>
            <person name="Terry A."/>
            <person name="Yu J.-K."/>
            <person name="Benito-Gutierrez E.L."/>
            <person name="Dubchak I."/>
            <person name="Garcia-Fernandez J."/>
            <person name="Gibson-Brown J.J."/>
            <person name="Grigoriev I.V."/>
            <person name="Horton A.C."/>
            <person name="de Jong P.J."/>
            <person name="Jurka J."/>
            <person name="Kapitonov V.V."/>
            <person name="Kohara Y."/>
            <person name="Kuroki Y."/>
            <person name="Lindquist E."/>
            <person name="Lucas S."/>
            <person name="Osoegawa K."/>
            <person name="Pennacchio L.A."/>
            <person name="Salamov A.A."/>
            <person name="Satou Y."/>
            <person name="Sauka-Spengler T."/>
            <person name="Schmutz J."/>
            <person name="Shin-I T."/>
            <person name="Toyoda A."/>
            <person name="Bronner-Fraser M."/>
            <person name="Fujiyama A."/>
            <person name="Holland L.Z."/>
            <person name="Holland P.W.H."/>
            <person name="Satoh N."/>
            <person name="Rokhsar D.S."/>
        </authorList>
    </citation>
    <scope>NUCLEOTIDE SEQUENCE [LARGE SCALE GENOMIC DNA]</scope>
    <source>
        <strain evidence="9">S238N-H82</strain>
        <tissue evidence="9">Testes</tissue>
    </source>
</reference>
<feature type="signal peptide" evidence="8">
    <location>
        <begin position="1"/>
        <end position="24"/>
    </location>
</feature>
<keyword evidence="2 7" id="KW-0812">Transmembrane</keyword>
<dbReference type="EMBL" id="GG666523">
    <property type="protein sequence ID" value="EEN59149.1"/>
    <property type="molecule type" value="Genomic_DNA"/>
</dbReference>
<comment type="subcellular location">
    <subcellularLocation>
        <location evidence="1">Membrane</location>
        <topology evidence="1">Single-pass membrane protein</topology>
    </subcellularLocation>
</comment>
<name>C3YKT1_BRAFL</name>
<proteinExistence type="predicted"/>
<gene>
    <name evidence="9" type="ORF">BRAFLDRAFT_63229</name>
</gene>
<dbReference type="InterPro" id="IPR052313">
    <property type="entry name" value="GPIb-IX-V_Complex"/>
</dbReference>
<dbReference type="AlphaFoldDB" id="C3YKT1"/>
<feature type="compositionally biased region" description="Basic and acidic residues" evidence="6">
    <location>
        <begin position="107"/>
        <end position="118"/>
    </location>
</feature>
<evidence type="ECO:0000256" key="2">
    <source>
        <dbReference type="ARBA" id="ARBA00022692"/>
    </source>
</evidence>
<feature type="compositionally biased region" description="Polar residues" evidence="6">
    <location>
        <begin position="161"/>
        <end position="183"/>
    </location>
</feature>
<dbReference type="InParanoid" id="C3YKT1"/>
<feature type="region of interest" description="Disordered" evidence="6">
    <location>
        <begin position="153"/>
        <end position="186"/>
    </location>
</feature>
<keyword evidence="5" id="KW-1015">Disulfide bond</keyword>
<feature type="compositionally biased region" description="Polar residues" evidence="6">
    <location>
        <begin position="429"/>
        <end position="445"/>
    </location>
</feature>
<dbReference type="PANTHER" id="PTHR22650:SF4">
    <property type="entry name" value="LEUCINE-RICH REPEAT AND TRANSMEMBRANE DOMAIN-CONTAINING PROTEIN 2-LIKE"/>
    <property type="match status" value="1"/>
</dbReference>
<evidence type="ECO:0000256" key="5">
    <source>
        <dbReference type="ARBA" id="ARBA00023157"/>
    </source>
</evidence>
<evidence type="ECO:0000256" key="4">
    <source>
        <dbReference type="ARBA" id="ARBA00023136"/>
    </source>
</evidence>
<evidence type="ECO:0000256" key="6">
    <source>
        <dbReference type="SAM" id="MobiDB-lite"/>
    </source>
</evidence>
<protein>
    <submittedName>
        <fullName evidence="9">Uncharacterized protein</fullName>
    </submittedName>
</protein>
<accession>C3YKT1</accession>
<keyword evidence="4 7" id="KW-0472">Membrane</keyword>
<sequence>MWRRWRHLLMFLLIILKEPNTPEADCSCRPFSRCSCLNRALSSIPQNLPTSIITLDFRVFGFVLIGSIILTIYYKRRSSQPPLGPNPNVIGNNTNATASVLSSDYDNHYENIDNHHDQTGQGQSQANAQSQKVGKLSHDEVLAALKPNVMYAGVGSPPNVPASTNNHDQTGQGQSQANTQSLKVGSRSHNKVLAALKPNAMYAGVETPPKVLASTNNHDQTGQGQSHGVKVGNLSHDEVLAALQPNVMYAGVVTPPKDQKSTIDHNQYEHIDNHHDQTGQGQSQAITESNTNTTADVNVSGHSQTGDQLITESLDTKSPQHGIRAPASIPKLNSLYKNVGQYQAIVKSNTNTTDAVVTSGHDHQYEDMNQHNKVEQGPSKLSTKSNANTTATAVTSDLDHQYEDINQHYKTGQGQSQKITEPLDARNFSYGSGPTASQLNSLYAN</sequence>
<evidence type="ECO:0000256" key="1">
    <source>
        <dbReference type="ARBA" id="ARBA00004167"/>
    </source>
</evidence>
<feature type="transmembrane region" description="Helical" evidence="7">
    <location>
        <begin position="48"/>
        <end position="74"/>
    </location>
</feature>
<evidence type="ECO:0000256" key="8">
    <source>
        <dbReference type="SAM" id="SignalP"/>
    </source>
</evidence>
<feature type="compositionally biased region" description="Low complexity" evidence="6">
    <location>
        <begin position="119"/>
        <end position="131"/>
    </location>
</feature>
<keyword evidence="3 7" id="KW-1133">Transmembrane helix</keyword>
<keyword evidence="8" id="KW-0732">Signal</keyword>
<feature type="chain" id="PRO_5002933819" evidence="8">
    <location>
        <begin position="25"/>
        <end position="445"/>
    </location>
</feature>
<feature type="region of interest" description="Disordered" evidence="6">
    <location>
        <begin position="107"/>
        <end position="135"/>
    </location>
</feature>
<dbReference type="PANTHER" id="PTHR22650">
    <property type="entry name" value="GLYCOPROTEIN IB BETA"/>
    <property type="match status" value="1"/>
</dbReference>
<evidence type="ECO:0000313" key="9">
    <source>
        <dbReference type="EMBL" id="EEN59149.1"/>
    </source>
</evidence>
<feature type="region of interest" description="Disordered" evidence="6">
    <location>
        <begin position="425"/>
        <end position="445"/>
    </location>
</feature>
<evidence type="ECO:0000256" key="7">
    <source>
        <dbReference type="SAM" id="Phobius"/>
    </source>
</evidence>
<evidence type="ECO:0000256" key="3">
    <source>
        <dbReference type="ARBA" id="ARBA00022989"/>
    </source>
</evidence>
<feature type="region of interest" description="Disordered" evidence="6">
    <location>
        <begin position="210"/>
        <end position="230"/>
    </location>
</feature>
<feature type="compositionally biased region" description="Polar residues" evidence="6">
    <location>
        <begin position="213"/>
        <end position="226"/>
    </location>
</feature>
<organism>
    <name type="scientific">Branchiostoma floridae</name>
    <name type="common">Florida lancelet</name>
    <name type="synonym">Amphioxus</name>
    <dbReference type="NCBI Taxonomy" id="7739"/>
    <lineage>
        <taxon>Eukaryota</taxon>
        <taxon>Metazoa</taxon>
        <taxon>Chordata</taxon>
        <taxon>Cephalochordata</taxon>
        <taxon>Leptocardii</taxon>
        <taxon>Amphioxiformes</taxon>
        <taxon>Branchiostomatidae</taxon>
        <taxon>Branchiostoma</taxon>
    </lineage>
</organism>